<keyword evidence="2" id="KW-1185">Reference proteome</keyword>
<dbReference type="Proteomes" id="UP000018949">
    <property type="component" value="Unassembled WGS sequence"/>
</dbReference>
<organism evidence="1 2">
    <name type="scientific">Mesobacillus boroniphilus JCM 21738</name>
    <dbReference type="NCBI Taxonomy" id="1294265"/>
    <lineage>
        <taxon>Bacteria</taxon>
        <taxon>Bacillati</taxon>
        <taxon>Bacillota</taxon>
        <taxon>Bacilli</taxon>
        <taxon>Bacillales</taxon>
        <taxon>Bacillaceae</taxon>
        <taxon>Mesobacillus</taxon>
    </lineage>
</organism>
<dbReference type="RefSeq" id="WP_156315504.1">
    <property type="nucleotide sequence ID" value="NZ_BAUW01000013.1"/>
</dbReference>
<gene>
    <name evidence="1" type="ORF">JCM21738_1654</name>
</gene>
<evidence type="ECO:0000313" key="2">
    <source>
        <dbReference type="Proteomes" id="UP000018949"/>
    </source>
</evidence>
<accession>W4RLZ4</accession>
<proteinExistence type="predicted"/>
<evidence type="ECO:0000313" key="1">
    <source>
        <dbReference type="EMBL" id="GAE44903.1"/>
    </source>
</evidence>
<protein>
    <submittedName>
        <fullName evidence="1">Uncharacterized protein</fullName>
    </submittedName>
</protein>
<reference evidence="1 2" key="1">
    <citation type="submission" date="2013-12" db="EMBL/GenBank/DDBJ databases">
        <title>NBRP : Genome information of microbial organism related human and environment.</title>
        <authorList>
            <person name="Hattori M."/>
            <person name="Oshima K."/>
            <person name="Inaba H."/>
            <person name="Suda W."/>
            <person name="Sakamoto M."/>
            <person name="Iino T."/>
            <person name="Kitahara M."/>
            <person name="Oshida Y."/>
            <person name="Iida T."/>
            <person name="Kudo T."/>
            <person name="Itoh T."/>
            <person name="Ahmed I."/>
            <person name="Ohkuma M."/>
        </authorList>
    </citation>
    <scope>NUCLEOTIDE SEQUENCE [LARGE SCALE GENOMIC DNA]</scope>
    <source>
        <strain evidence="1 2">JCM 21738</strain>
    </source>
</reference>
<name>W4RLZ4_9BACI</name>
<sequence length="56" mass="6482">MIGKKREYPKEIMILEAIVRRFSSRGLQKSGIREETLSKTGRLQRRKDTGLLFTAS</sequence>
<dbReference type="EMBL" id="BAUW01000013">
    <property type="protein sequence ID" value="GAE44903.1"/>
    <property type="molecule type" value="Genomic_DNA"/>
</dbReference>
<dbReference type="AlphaFoldDB" id="W4RLZ4"/>
<comment type="caution">
    <text evidence="1">The sequence shown here is derived from an EMBL/GenBank/DDBJ whole genome shotgun (WGS) entry which is preliminary data.</text>
</comment>